<dbReference type="RefSeq" id="WP_088711332.1">
    <property type="nucleotide sequence ID" value="NZ_NFZT01000001.1"/>
</dbReference>
<dbReference type="EMBL" id="NFZT01000001">
    <property type="protein sequence ID" value="OWV32535.1"/>
    <property type="molecule type" value="Genomic_DNA"/>
</dbReference>
<dbReference type="Pfam" id="PF03860">
    <property type="entry name" value="Csp"/>
    <property type="match status" value="1"/>
</dbReference>
<dbReference type="AlphaFoldDB" id="A0A219B2I8"/>
<dbReference type="OrthoDB" id="5396211at2"/>
<dbReference type="Gene3D" id="1.20.1270.360">
    <property type="match status" value="1"/>
</dbReference>
<accession>A0A219B2I8</accession>
<proteinExistence type="predicted"/>
<evidence type="ECO:0000313" key="2">
    <source>
        <dbReference type="Proteomes" id="UP000198462"/>
    </source>
</evidence>
<reference evidence="2" key="1">
    <citation type="submission" date="2017-05" db="EMBL/GenBank/DDBJ databases">
        <authorList>
            <person name="Lin X."/>
        </authorList>
    </citation>
    <scope>NUCLEOTIDE SEQUENCE [LARGE SCALE GENOMIC DNA]</scope>
    <source>
        <strain evidence="2">JLT2012</strain>
    </source>
</reference>
<name>A0A219B2I8_9SPHN</name>
<organism evidence="1 2">
    <name type="scientific">Pacificimonas flava</name>
    <dbReference type="NCBI Taxonomy" id="1234595"/>
    <lineage>
        <taxon>Bacteria</taxon>
        <taxon>Pseudomonadati</taxon>
        <taxon>Pseudomonadota</taxon>
        <taxon>Alphaproteobacteria</taxon>
        <taxon>Sphingomonadales</taxon>
        <taxon>Sphingosinicellaceae</taxon>
        <taxon>Pacificimonas</taxon>
    </lineage>
</organism>
<sequence>MSIVEMIAEHPHVDGHLNDPLAEVVKHAMYAAQITASCADACLGEESAADRKDCIRSCLDASNASEALAYIAARRTGSNEPVIKAAMTFAKAALKSCHAECSNHEDAHCKRCAKMCEELIADIEKAEL</sequence>
<protein>
    <submittedName>
        <fullName evidence="1">Four-helix bundle copper-binding protein</fullName>
    </submittedName>
</protein>
<comment type="caution">
    <text evidence="1">The sequence shown here is derived from an EMBL/GenBank/DDBJ whole genome shotgun (WGS) entry which is preliminary data.</text>
</comment>
<dbReference type="Proteomes" id="UP000198462">
    <property type="component" value="Unassembled WGS sequence"/>
</dbReference>
<dbReference type="InterPro" id="IPR005560">
    <property type="entry name" value="Csp_YhjQ"/>
</dbReference>
<evidence type="ECO:0000313" key="1">
    <source>
        <dbReference type="EMBL" id="OWV32535.1"/>
    </source>
</evidence>
<gene>
    <name evidence="1" type="ORF">B5C34_03095</name>
</gene>
<keyword evidence="2" id="KW-1185">Reference proteome</keyword>